<dbReference type="GO" id="GO:0030089">
    <property type="term" value="C:phycobilisome"/>
    <property type="evidence" value="ECO:0007669"/>
    <property type="project" value="UniProtKB-UniRule"/>
</dbReference>
<gene>
    <name evidence="9" type="ordered locus">Aazo_3483</name>
</gene>
<dbReference type="Gene3D" id="1.10.3130.20">
    <property type="entry name" value="Phycobilisome linker domain"/>
    <property type="match status" value="1"/>
</dbReference>
<dbReference type="InterPro" id="IPR016470">
    <property type="entry name" value="Phycobilisome"/>
</dbReference>
<organism evidence="9 10">
    <name type="scientific">Nostoc azollae (strain 0708)</name>
    <name type="common">Anabaena azollae (strain 0708)</name>
    <dbReference type="NCBI Taxonomy" id="551115"/>
    <lineage>
        <taxon>Bacteria</taxon>
        <taxon>Bacillati</taxon>
        <taxon>Cyanobacteriota</taxon>
        <taxon>Cyanophyceae</taxon>
        <taxon>Nostocales</taxon>
        <taxon>Nostocaceae</taxon>
        <taxon>Trichormus</taxon>
    </lineage>
</organism>
<evidence type="ECO:0000256" key="3">
    <source>
        <dbReference type="ARBA" id="ARBA00022549"/>
    </source>
</evidence>
<accession>D7E332</accession>
<dbReference type="RefSeq" id="WP_013192114.1">
    <property type="nucleotide sequence ID" value="NC_014248.1"/>
</dbReference>
<evidence type="ECO:0000256" key="6">
    <source>
        <dbReference type="ARBA" id="ARBA00023136"/>
    </source>
</evidence>
<keyword evidence="3" id="KW-0042">Antenna complex</keyword>
<dbReference type="PANTHER" id="PTHR34011">
    <property type="entry name" value="PHYCOBILISOME 32.1 KDA LINKER POLYPEPTIDE, PHYCOCYANIN-ASSOCIATED, ROD 2-RELATED"/>
    <property type="match status" value="1"/>
</dbReference>
<dbReference type="GO" id="GO:0012505">
    <property type="term" value="C:endomembrane system"/>
    <property type="evidence" value="ECO:0007669"/>
    <property type="project" value="UniProtKB-SubCell"/>
</dbReference>
<dbReference type="PIRSF" id="PIRSF005898">
    <property type="entry name" value="Phycobilisome_CpeC/CpcI"/>
    <property type="match status" value="1"/>
</dbReference>
<evidence type="ECO:0000256" key="5">
    <source>
        <dbReference type="ARBA" id="ARBA00023078"/>
    </source>
</evidence>
<dbReference type="OrthoDB" id="448032at2"/>
<evidence type="ECO:0000256" key="1">
    <source>
        <dbReference type="ARBA" id="ARBA00004308"/>
    </source>
</evidence>
<keyword evidence="10" id="KW-1185">Reference proteome</keyword>
<dbReference type="PROSITE" id="PS51445">
    <property type="entry name" value="PBS_LINKER"/>
    <property type="match status" value="1"/>
</dbReference>
<protein>
    <submittedName>
        <fullName evidence="9">Phycobilisome linker polypeptide</fullName>
    </submittedName>
</protein>
<keyword evidence="4 7" id="KW-0605">Phycobilisome</keyword>
<name>D7E332_NOSA0</name>
<evidence type="ECO:0000313" key="10">
    <source>
        <dbReference type="Proteomes" id="UP000001511"/>
    </source>
</evidence>
<dbReference type="EMBL" id="CP002059">
    <property type="protein sequence ID" value="ADI65100.1"/>
    <property type="molecule type" value="Genomic_DNA"/>
</dbReference>
<dbReference type="InterPro" id="IPR038255">
    <property type="entry name" value="PBS_linker_sf"/>
</dbReference>
<dbReference type="Proteomes" id="UP000001511">
    <property type="component" value="Chromosome"/>
</dbReference>
<evidence type="ECO:0000313" key="9">
    <source>
        <dbReference type="EMBL" id="ADI65100.1"/>
    </source>
</evidence>
<evidence type="ECO:0000259" key="8">
    <source>
        <dbReference type="PROSITE" id="PS51445"/>
    </source>
</evidence>
<dbReference type="GO" id="GO:0015979">
    <property type="term" value="P:photosynthesis"/>
    <property type="evidence" value="ECO:0007669"/>
    <property type="project" value="UniProtKB-KW"/>
</dbReference>
<proteinExistence type="inferred from homology"/>
<comment type="similarity">
    <text evidence="7">Belongs to the phycobilisome linker protein family.</text>
</comment>
<evidence type="ECO:0000256" key="2">
    <source>
        <dbReference type="ARBA" id="ARBA00022531"/>
    </source>
</evidence>
<evidence type="ECO:0000256" key="7">
    <source>
        <dbReference type="PROSITE-ProRule" id="PRU00775"/>
    </source>
</evidence>
<dbReference type="Pfam" id="PF00427">
    <property type="entry name" value="PBS_linker_poly"/>
    <property type="match status" value="1"/>
</dbReference>
<dbReference type="HOGENOM" id="CLU_086930_0_0_3"/>
<dbReference type="KEGG" id="naz:Aazo_3483"/>
<feature type="domain" description="PBS-linker" evidence="8">
    <location>
        <begin position="11"/>
        <end position="189"/>
    </location>
</feature>
<comment type="subcellular location">
    <subcellularLocation>
        <location evidence="1">Endomembrane system</location>
    </subcellularLocation>
</comment>
<dbReference type="STRING" id="551115.Aazo_3483"/>
<keyword evidence="5" id="KW-0793">Thylakoid</keyword>
<dbReference type="AlphaFoldDB" id="D7E332"/>
<evidence type="ECO:0000256" key="4">
    <source>
        <dbReference type="ARBA" id="ARBA00022738"/>
    </source>
</evidence>
<keyword evidence="2" id="KW-0602">Photosynthesis</keyword>
<sequence>MSIPLLEYSPSSQNQRVEGYEVPNEDTPSMYRLNTATSDADIDAIIWAGYRQIFSEHLILESYRQSFLESQLRNRAINVRDFIRGLGKSHVYRTQVGEINSNYRLVDITLQRFLGRAAYNKDEEIAWSIVIATKGLHGFIDALLDSDEYQENFGDHIVPFQRRRFGSRPFNLVNPRYDAYWRDMQSVRYMGGRSFYSARTTGSLKTEDIRRAIPANFFAMAGKLITTERNYQRTIASVNSQVNTMAIPDTSREVVTEQVTIKPVAVALPYRYIPSN</sequence>
<keyword evidence="6" id="KW-0472">Membrane</keyword>
<dbReference type="InterPro" id="IPR001297">
    <property type="entry name" value="PBS_linker_dom"/>
</dbReference>
<reference evidence="9 10" key="1">
    <citation type="journal article" date="2010" name="PLoS ONE">
        <title>Genome erosion in a nitrogen-fixing vertically transmitted endosymbiotic multicellular cyanobacterium.</title>
        <authorList>
            <person name="Ran L."/>
            <person name="Larsson J."/>
            <person name="Vigil-Stenman T."/>
            <person name="Nylander J.A."/>
            <person name="Ininbergs K."/>
            <person name="Zheng W.W."/>
            <person name="Lapidus A."/>
            <person name="Lowry S."/>
            <person name="Haselkorn R."/>
            <person name="Bergman B."/>
        </authorList>
    </citation>
    <scope>NUCLEOTIDE SEQUENCE [LARGE SCALE GENOMIC DNA]</scope>
    <source>
        <strain evidence="9 10">0708</strain>
    </source>
</reference>
<dbReference type="eggNOG" id="COG0448">
    <property type="taxonomic scope" value="Bacteria"/>
</dbReference>